<feature type="chain" id="PRO_5042223382" evidence="2">
    <location>
        <begin position="24"/>
        <end position="160"/>
    </location>
</feature>
<organism evidence="3 4">
    <name type="scientific">Mycena pura</name>
    <dbReference type="NCBI Taxonomy" id="153505"/>
    <lineage>
        <taxon>Eukaryota</taxon>
        <taxon>Fungi</taxon>
        <taxon>Dikarya</taxon>
        <taxon>Basidiomycota</taxon>
        <taxon>Agaricomycotina</taxon>
        <taxon>Agaricomycetes</taxon>
        <taxon>Agaricomycetidae</taxon>
        <taxon>Agaricales</taxon>
        <taxon>Marasmiineae</taxon>
        <taxon>Mycenaceae</taxon>
        <taxon>Mycena</taxon>
    </lineage>
</organism>
<evidence type="ECO:0000256" key="1">
    <source>
        <dbReference type="SAM" id="MobiDB-lite"/>
    </source>
</evidence>
<dbReference type="AlphaFoldDB" id="A0AAD7E0M8"/>
<comment type="caution">
    <text evidence="3">The sequence shown here is derived from an EMBL/GenBank/DDBJ whole genome shotgun (WGS) entry which is preliminary data.</text>
</comment>
<accession>A0AAD7E0M8</accession>
<feature type="signal peptide" evidence="2">
    <location>
        <begin position="1"/>
        <end position="23"/>
    </location>
</feature>
<dbReference type="Proteomes" id="UP001219525">
    <property type="component" value="Unassembled WGS sequence"/>
</dbReference>
<evidence type="ECO:0000256" key="2">
    <source>
        <dbReference type="SAM" id="SignalP"/>
    </source>
</evidence>
<evidence type="ECO:0000313" key="4">
    <source>
        <dbReference type="Proteomes" id="UP001219525"/>
    </source>
</evidence>
<gene>
    <name evidence="3" type="ORF">GGX14DRAFT_656944</name>
</gene>
<evidence type="ECO:0000313" key="3">
    <source>
        <dbReference type="EMBL" id="KAJ7223039.1"/>
    </source>
</evidence>
<protein>
    <submittedName>
        <fullName evidence="3">Uncharacterized protein</fullName>
    </submittedName>
</protein>
<reference evidence="3" key="1">
    <citation type="submission" date="2023-03" db="EMBL/GenBank/DDBJ databases">
        <title>Massive genome expansion in bonnet fungi (Mycena s.s.) driven by repeated elements and novel gene families across ecological guilds.</title>
        <authorList>
            <consortium name="Lawrence Berkeley National Laboratory"/>
            <person name="Harder C.B."/>
            <person name="Miyauchi S."/>
            <person name="Viragh M."/>
            <person name="Kuo A."/>
            <person name="Thoen E."/>
            <person name="Andreopoulos B."/>
            <person name="Lu D."/>
            <person name="Skrede I."/>
            <person name="Drula E."/>
            <person name="Henrissat B."/>
            <person name="Morin E."/>
            <person name="Kohler A."/>
            <person name="Barry K."/>
            <person name="LaButti K."/>
            <person name="Morin E."/>
            <person name="Salamov A."/>
            <person name="Lipzen A."/>
            <person name="Mereny Z."/>
            <person name="Hegedus B."/>
            <person name="Baldrian P."/>
            <person name="Stursova M."/>
            <person name="Weitz H."/>
            <person name="Taylor A."/>
            <person name="Grigoriev I.V."/>
            <person name="Nagy L.G."/>
            <person name="Martin F."/>
            <person name="Kauserud H."/>
        </authorList>
    </citation>
    <scope>NUCLEOTIDE SEQUENCE</scope>
    <source>
        <strain evidence="3">9144</strain>
    </source>
</reference>
<keyword evidence="4" id="KW-1185">Reference proteome</keyword>
<name>A0AAD7E0M8_9AGAR</name>
<proteinExistence type="predicted"/>
<feature type="region of interest" description="Disordered" evidence="1">
    <location>
        <begin position="21"/>
        <end position="42"/>
    </location>
</feature>
<keyword evidence="2" id="KW-0732">Signal</keyword>
<sequence length="160" mass="17935">MALMRPIIIIGVTTSLATPIAQGAENPGPVSTPTRFTDKEDRGCNKQSGKSRCCNCVVLDSRNGLVEEIFPVFVLRNEIQEIEWRVQLGLALGFKCDERRQGFEIDNTSTYQHSYLHGRGFVKKSELGMDVAFVEFNDDIRWCRKYGNSKKGNQSKSNGA</sequence>
<dbReference type="EMBL" id="JARJCW010000006">
    <property type="protein sequence ID" value="KAJ7223039.1"/>
    <property type="molecule type" value="Genomic_DNA"/>
</dbReference>